<organism evidence="2 3">
    <name type="scientific">Prauserella muralis</name>
    <dbReference type="NCBI Taxonomy" id="588067"/>
    <lineage>
        <taxon>Bacteria</taxon>
        <taxon>Bacillati</taxon>
        <taxon>Actinomycetota</taxon>
        <taxon>Actinomycetes</taxon>
        <taxon>Pseudonocardiales</taxon>
        <taxon>Pseudonocardiaceae</taxon>
        <taxon>Prauserella</taxon>
    </lineage>
</organism>
<gene>
    <name evidence="2" type="ORF">BAY60_27430</name>
</gene>
<sequence>MDCVSAREAISATLDGEDPGVAAEAIEQHLAGCRSCVSWQQSAAEVTRMARLAPAMPVPDLGERALAGFRPARRAAWRGWLRLAVGITAVGQLAVVAGQFVLGAPAHAMSHLLHETAAFNLALAVALLWVAARPGRARSQWPVLLSVCAALAALSVLDLVRGDVGWGRLGTHLPLLAGALLTVLLGTLERRVPGPGGRAGTRGEEFVPASAPGDPAVPATPRRGQHQPPAAERAA</sequence>
<dbReference type="EMBL" id="MASW01000006">
    <property type="protein sequence ID" value="PXY21193.1"/>
    <property type="molecule type" value="Genomic_DNA"/>
</dbReference>
<proteinExistence type="predicted"/>
<name>A0A2V4AMC8_9PSEU</name>
<reference evidence="2 3" key="1">
    <citation type="submission" date="2016-07" db="EMBL/GenBank/DDBJ databases">
        <title>Draft genome sequence of Prauserella muralis DSM 45305, isolated from a mould-covered wall in an indoor environment.</title>
        <authorList>
            <person name="Ruckert C."/>
            <person name="Albersmeier A."/>
            <person name="Jiang C.-L."/>
            <person name="Jiang Y."/>
            <person name="Kalinowski J."/>
            <person name="Schneider O."/>
            <person name="Winkler A."/>
            <person name="Zotchev S.B."/>
        </authorList>
    </citation>
    <scope>NUCLEOTIDE SEQUENCE [LARGE SCALE GENOMIC DNA]</scope>
    <source>
        <strain evidence="2 3">DSM 45305</strain>
    </source>
</reference>
<comment type="caution">
    <text evidence="2">The sequence shown here is derived from an EMBL/GenBank/DDBJ whole genome shotgun (WGS) entry which is preliminary data.</text>
</comment>
<evidence type="ECO:0000313" key="3">
    <source>
        <dbReference type="Proteomes" id="UP000249915"/>
    </source>
</evidence>
<dbReference type="InterPro" id="IPR027383">
    <property type="entry name" value="Znf_put"/>
</dbReference>
<feature type="domain" description="Putative zinc-finger" evidence="1">
    <location>
        <begin position="3"/>
        <end position="36"/>
    </location>
</feature>
<dbReference type="Pfam" id="PF13490">
    <property type="entry name" value="zf-HC2"/>
    <property type="match status" value="1"/>
</dbReference>
<keyword evidence="3" id="KW-1185">Reference proteome</keyword>
<dbReference type="RefSeq" id="WP_112284435.1">
    <property type="nucleotide sequence ID" value="NZ_MASW01000006.1"/>
</dbReference>
<dbReference type="Proteomes" id="UP000249915">
    <property type="component" value="Unassembled WGS sequence"/>
</dbReference>
<evidence type="ECO:0000259" key="1">
    <source>
        <dbReference type="Pfam" id="PF13490"/>
    </source>
</evidence>
<dbReference type="AlphaFoldDB" id="A0A2V4AMC8"/>
<accession>A0A2V4AMC8</accession>
<dbReference type="OrthoDB" id="5197868at2"/>
<evidence type="ECO:0000313" key="2">
    <source>
        <dbReference type="EMBL" id="PXY21193.1"/>
    </source>
</evidence>
<protein>
    <recommendedName>
        <fullName evidence="1">Putative zinc-finger domain-containing protein</fullName>
    </recommendedName>
</protein>